<evidence type="ECO:0000256" key="3">
    <source>
        <dbReference type="ARBA" id="ARBA00023285"/>
    </source>
</evidence>
<dbReference type="Gene3D" id="3.20.20.240">
    <property type="entry name" value="Methylmalonyl-CoA mutase"/>
    <property type="match status" value="1"/>
</dbReference>
<name>A0A0P0RBT7_9BURK</name>
<reference evidence="4 5" key="1">
    <citation type="journal article" date="2014" name="Genome Announc.">
        <title>Draft Genome Sequence of the Haloacid-Degrading Burkholderia caribensis Strain MBA4.</title>
        <authorList>
            <person name="Pan Y."/>
            <person name="Kong K.F."/>
            <person name="Tsang J.S."/>
        </authorList>
    </citation>
    <scope>NUCLEOTIDE SEQUENCE [LARGE SCALE GENOMIC DNA]</scope>
    <source>
        <strain evidence="4 5">MBA4</strain>
    </source>
</reference>
<gene>
    <name evidence="4" type="ORF">K788_0005647</name>
</gene>
<dbReference type="GO" id="GO:0050097">
    <property type="term" value="F:methylaspartate mutase activity"/>
    <property type="evidence" value="ECO:0007669"/>
    <property type="project" value="UniProtKB-EC"/>
</dbReference>
<dbReference type="EMBL" id="CP012746">
    <property type="protein sequence ID" value="ALL65840.1"/>
    <property type="molecule type" value="Genomic_DNA"/>
</dbReference>
<dbReference type="AlphaFoldDB" id="A0A0P0RBT7"/>
<evidence type="ECO:0000313" key="4">
    <source>
        <dbReference type="EMBL" id="ALL65840.1"/>
    </source>
</evidence>
<dbReference type="Pfam" id="PF06368">
    <property type="entry name" value="Met_asp_mut_E"/>
    <property type="match status" value="1"/>
</dbReference>
<dbReference type="Proteomes" id="UP000019146">
    <property type="component" value="Chromosome 1"/>
</dbReference>
<keyword evidence="2 4" id="KW-0413">Isomerase</keyword>
<dbReference type="GO" id="GO:0019670">
    <property type="term" value="P:anaerobic L-glutamate catabolic process"/>
    <property type="evidence" value="ECO:0007669"/>
    <property type="project" value="InterPro"/>
</dbReference>
<dbReference type="GO" id="GO:0031419">
    <property type="term" value="F:cobalamin binding"/>
    <property type="evidence" value="ECO:0007669"/>
    <property type="project" value="UniProtKB-KW"/>
</dbReference>
<sequence length="406" mass="44880">MSRLLQELEEHAAPDLATLTIDAHTRLKRFDVAARLARQDPSQLNGYPLPAHGWRAGRELNNLVRAPIQVRHGSPDPRLLFEASLASGFSAFEGGGIGYNIPYCKDVPLQDTLNWWSEVDQICGDLVRHGVIVDREFFGTLTAVLMPPSIQLTIAFLEALLAHKQGVRSLSIAVCQTGHTIQDIAMLRAIPLLANRYLPDCADTVFPVLHQFMGAFPMQRQDADALILRGAMVAKAGGAVKTINKTFQESFGIPTPSANINGILLSKAANSWILDLIQVGADAVLDEIEWLLDEVDSLLAPVLDHADFIQSICSAFADGRLDVPFSASRYARAEVMPMRASDGAIRIFDFGRLNVPRHLRRRHLQALDYVADDNVFYKLEADIMWFCRQAAVEDIQPVPKQPAQLS</sequence>
<dbReference type="EC" id="5.4.99.1" evidence="4"/>
<keyword evidence="3" id="KW-0170">Cobalt</keyword>
<keyword evidence="1" id="KW-0846">Cobalamin</keyword>
<organism evidence="4 5">
    <name type="scientific">Paraburkholderia caribensis MBA4</name>
    <dbReference type="NCBI Taxonomy" id="1323664"/>
    <lineage>
        <taxon>Bacteria</taxon>
        <taxon>Pseudomonadati</taxon>
        <taxon>Pseudomonadota</taxon>
        <taxon>Betaproteobacteria</taxon>
        <taxon>Burkholderiales</taxon>
        <taxon>Burkholderiaceae</taxon>
        <taxon>Paraburkholderia</taxon>
    </lineage>
</organism>
<evidence type="ECO:0000256" key="1">
    <source>
        <dbReference type="ARBA" id="ARBA00022628"/>
    </source>
</evidence>
<evidence type="ECO:0000313" key="5">
    <source>
        <dbReference type="Proteomes" id="UP000019146"/>
    </source>
</evidence>
<dbReference type="InterPro" id="IPR006396">
    <property type="entry name" value="Glu_mut_E"/>
</dbReference>
<evidence type="ECO:0000256" key="2">
    <source>
        <dbReference type="ARBA" id="ARBA00023235"/>
    </source>
</evidence>
<dbReference type="SUPFAM" id="SSF51703">
    <property type="entry name" value="Cobalamin (vitamin B12)-dependent enzymes"/>
    <property type="match status" value="1"/>
</dbReference>
<dbReference type="PIRSF" id="PIRSF001495">
    <property type="entry name" value="Met_asp_mut_epsi"/>
    <property type="match status" value="1"/>
</dbReference>
<dbReference type="InterPro" id="IPR016176">
    <property type="entry name" value="Cbl-dep_enz_cat"/>
</dbReference>
<proteinExistence type="predicted"/>
<dbReference type="KEGG" id="bcai:K788_0005647"/>
<accession>A0A0P0RBT7</accession>
<protein>
    <submittedName>
        <fullName evidence="4">Glutamate mutase subunit E</fullName>
        <ecNumber evidence="4">5.4.99.1</ecNumber>
    </submittedName>
</protein>